<dbReference type="AlphaFoldDB" id="A0A329VD25"/>
<gene>
    <name evidence="1" type="ORF">CKY01_21370</name>
</gene>
<accession>A0A329VD25</accession>
<reference evidence="1 2" key="1">
    <citation type="journal article" date="2018" name="Int. J. Syst. Evol. Microbiol.">
        <title>Whole-genome-based revisit of Photorhabdus phylogeny: proposal for the elevation of most Photorhabdus subspecies to the species level and description of one novel species Photorhabdus bodei sp. nov., and one novel subspecies Photorhabdus laumondii subsp. clarkei subsp. nov.</title>
        <authorList>
            <person name="Machado R.A.R."/>
            <person name="Wuthrich D."/>
            <person name="Kuhnert P."/>
            <person name="Arce C.C.M."/>
            <person name="Thonen L."/>
            <person name="Ruiz C."/>
            <person name="Zhang X."/>
            <person name="Robert C.A.M."/>
            <person name="Karimi J."/>
            <person name="Kamali S."/>
            <person name="Ma J."/>
            <person name="Bruggmann R."/>
            <person name="Erb M."/>
        </authorList>
    </citation>
    <scope>NUCLEOTIDE SEQUENCE [LARGE SCALE GENOMIC DNA]</scope>
    <source>
        <strain evidence="1 2">BOJ-47</strain>
    </source>
</reference>
<organism evidence="1 2">
    <name type="scientific">Photorhabdus laumondii subsp. clarkei</name>
    <dbReference type="NCBI Taxonomy" id="2029685"/>
    <lineage>
        <taxon>Bacteria</taxon>
        <taxon>Pseudomonadati</taxon>
        <taxon>Pseudomonadota</taxon>
        <taxon>Gammaproteobacteria</taxon>
        <taxon>Enterobacterales</taxon>
        <taxon>Morganellaceae</taxon>
        <taxon>Photorhabdus</taxon>
    </lineage>
</organism>
<evidence type="ECO:0000313" key="1">
    <source>
        <dbReference type="EMBL" id="RAW83235.1"/>
    </source>
</evidence>
<dbReference type="EMBL" id="NSCI01000050">
    <property type="protein sequence ID" value="RAW83235.1"/>
    <property type="molecule type" value="Genomic_DNA"/>
</dbReference>
<proteinExistence type="predicted"/>
<dbReference type="RefSeq" id="WP_113027078.1">
    <property type="nucleotide sequence ID" value="NZ_CAWNWQ010000050.1"/>
</dbReference>
<comment type="caution">
    <text evidence="1">The sequence shown here is derived from an EMBL/GenBank/DDBJ whole genome shotgun (WGS) entry which is preliminary data.</text>
</comment>
<evidence type="ECO:0000313" key="2">
    <source>
        <dbReference type="Proteomes" id="UP000250870"/>
    </source>
</evidence>
<name>A0A329VD25_9GAMM</name>
<sequence>MTAKFERLQQLARHVDFSALIPPLLAFPADKAFAITAVSPHADAELLRTIYSKYITEHHDWVKQVEEVCGPPPWIVRSAGLEDGDIFVNARIYCINILLLVNKQRSCVSEMKHWQNLLNTMNNWSRSSVISPA</sequence>
<dbReference type="Proteomes" id="UP000250870">
    <property type="component" value="Unassembled WGS sequence"/>
</dbReference>
<protein>
    <submittedName>
        <fullName evidence="1">Uncharacterized protein</fullName>
    </submittedName>
</protein>